<dbReference type="Proteomes" id="UP000190064">
    <property type="component" value="Unassembled WGS sequence"/>
</dbReference>
<keyword evidence="1" id="KW-0812">Transmembrane</keyword>
<feature type="transmembrane region" description="Helical" evidence="1">
    <location>
        <begin position="103"/>
        <end position="122"/>
    </location>
</feature>
<keyword evidence="4" id="KW-1185">Reference proteome</keyword>
<comment type="caution">
    <text evidence="3">The sequence shown here is derived from an EMBL/GenBank/DDBJ whole genome shotgun (WGS) entry which is preliminary data.</text>
</comment>
<dbReference type="InterPro" id="IPR017732">
    <property type="entry name" value="T4/T6SS_DotU"/>
</dbReference>
<dbReference type="STRING" id="966.BTA35_0207110"/>
<name>A0A1T1HD34_OCELI</name>
<evidence type="ECO:0000313" key="3">
    <source>
        <dbReference type="EMBL" id="OOV87769.1"/>
    </source>
</evidence>
<feature type="domain" description="Type IV / VI secretion system DotU" evidence="2">
    <location>
        <begin position="1"/>
        <end position="123"/>
    </location>
</feature>
<reference evidence="3" key="1">
    <citation type="submission" date="2017-02" db="EMBL/GenBank/DDBJ databases">
        <title>Draft Genome Sequence of the Salt Water Bacterium Oceanospirillum linum ATCC 11336.</title>
        <authorList>
            <person name="Trachtenberg A.M."/>
            <person name="Carney J.G."/>
            <person name="Linnane J.D."/>
            <person name="Rheaume B.A."/>
            <person name="Pitts N.L."/>
            <person name="Mykles D.L."/>
            <person name="Maclea K.S."/>
        </authorList>
    </citation>
    <scope>NUCLEOTIDE SEQUENCE [LARGE SCALE GENOMIC DNA]</scope>
    <source>
        <strain evidence="3">ATCC 11336</strain>
    </source>
</reference>
<organism evidence="3 4">
    <name type="scientific">Oceanospirillum linum</name>
    <dbReference type="NCBI Taxonomy" id="966"/>
    <lineage>
        <taxon>Bacteria</taxon>
        <taxon>Pseudomonadati</taxon>
        <taxon>Pseudomonadota</taxon>
        <taxon>Gammaproteobacteria</taxon>
        <taxon>Oceanospirillales</taxon>
        <taxon>Oceanospirillaceae</taxon>
        <taxon>Oceanospirillum</taxon>
    </lineage>
</organism>
<protein>
    <recommendedName>
        <fullName evidence="2">Type IV / VI secretion system DotU domain-containing protein</fullName>
    </recommendedName>
</protein>
<gene>
    <name evidence="3" type="ORF">BTA35_0207110</name>
</gene>
<evidence type="ECO:0000256" key="1">
    <source>
        <dbReference type="SAM" id="Phobius"/>
    </source>
</evidence>
<accession>A0A1T1HD34</accession>
<dbReference type="Gene3D" id="1.25.40.590">
    <property type="entry name" value="Type IV / VI secretion system, DotU"/>
    <property type="match status" value="1"/>
</dbReference>
<keyword evidence="1" id="KW-0472">Membrane</keyword>
<evidence type="ECO:0000259" key="2">
    <source>
        <dbReference type="Pfam" id="PF09850"/>
    </source>
</evidence>
<dbReference type="Pfam" id="PF09850">
    <property type="entry name" value="DotU"/>
    <property type="match status" value="1"/>
</dbReference>
<evidence type="ECO:0000313" key="4">
    <source>
        <dbReference type="Proteomes" id="UP000190064"/>
    </source>
</evidence>
<dbReference type="EMBL" id="MTSD02000002">
    <property type="protein sequence ID" value="OOV87769.1"/>
    <property type="molecule type" value="Genomic_DNA"/>
</dbReference>
<sequence>MQRNYYRTASAGIEFFDRLADLNMIDPAHRDIREVYYYCMALGFSGRFFERSERSVLERIRLDTYQLLMAGQTSRLNDDAELLSPEAYPEISQRNTEVKTGRWTPFIFGVPVLVLVITYVAMKLDVVSMANHLVSLI</sequence>
<dbReference type="AlphaFoldDB" id="A0A1T1HD34"/>
<proteinExistence type="predicted"/>
<dbReference type="InterPro" id="IPR038522">
    <property type="entry name" value="T4/T6SS_DotU_sf"/>
</dbReference>
<keyword evidence="1" id="KW-1133">Transmembrane helix</keyword>